<feature type="signal peptide" evidence="1">
    <location>
        <begin position="1"/>
        <end position="19"/>
    </location>
</feature>
<dbReference type="AlphaFoldDB" id="A0A7K1LNC5"/>
<sequence>MKNFSMLFVFCLCLNFIYAQQPESTEILGDDLPVYTQRKNIPKFAPTGLVFRNFQFQYERVLSRKFSAALTYSNLPQGDFPFQDLIVESAGDEEDISRYIENTSLRYSSFTPEIRFYLGKGYAKGFYLAPFYRHTEYKIKDINFYYDTDEGGENMVDTGGDLSSNTFGLQIGSQFKLDNRLVLDWFIVGPHYGSSNGDLAGTSKEPLSEGEQRSLEQTLEDIDLPMGDFSYTVTSEGARIKVDGPWAGIRAGLALGYRF</sequence>
<accession>A0A7K1LNC5</accession>
<evidence type="ECO:0000313" key="2">
    <source>
        <dbReference type="EMBL" id="MUP42040.1"/>
    </source>
</evidence>
<gene>
    <name evidence="2" type="ORF">FLP08_05605</name>
</gene>
<dbReference type="OrthoDB" id="1118958at2"/>
<name>A0A7K1LNC5_9FLAO</name>
<keyword evidence="3" id="KW-1185">Reference proteome</keyword>
<proteinExistence type="predicted"/>
<dbReference type="Proteomes" id="UP000460416">
    <property type="component" value="Unassembled WGS sequence"/>
</dbReference>
<evidence type="ECO:0000313" key="3">
    <source>
        <dbReference type="Proteomes" id="UP000460416"/>
    </source>
</evidence>
<keyword evidence="1" id="KW-0732">Signal</keyword>
<comment type="caution">
    <text evidence="2">The sequence shown here is derived from an EMBL/GenBank/DDBJ whole genome shotgun (WGS) entry which is preliminary data.</text>
</comment>
<evidence type="ECO:0000256" key="1">
    <source>
        <dbReference type="SAM" id="SignalP"/>
    </source>
</evidence>
<reference evidence="2 3" key="1">
    <citation type="submission" date="2019-07" db="EMBL/GenBank/DDBJ databases">
        <title>Gramella aestuarii sp. nov., isolated from a tidal flat, and emended description of Gramella echinicola.</title>
        <authorList>
            <person name="Liu L."/>
        </authorList>
    </citation>
    <scope>NUCLEOTIDE SEQUENCE [LARGE SCALE GENOMIC DNA]</scope>
    <source>
        <strain evidence="2 3">BS12</strain>
    </source>
</reference>
<feature type="chain" id="PRO_5029846481" description="DUF3575 domain-containing protein" evidence="1">
    <location>
        <begin position="20"/>
        <end position="259"/>
    </location>
</feature>
<dbReference type="RefSeq" id="WP_156274891.1">
    <property type="nucleotide sequence ID" value="NZ_BAABGI010000001.1"/>
</dbReference>
<dbReference type="EMBL" id="VJVW01000002">
    <property type="protein sequence ID" value="MUP42040.1"/>
    <property type="molecule type" value="Genomic_DNA"/>
</dbReference>
<organism evidence="2 3">
    <name type="scientific">Christiangramia aestuarii</name>
    <dbReference type="NCBI Taxonomy" id="1028746"/>
    <lineage>
        <taxon>Bacteria</taxon>
        <taxon>Pseudomonadati</taxon>
        <taxon>Bacteroidota</taxon>
        <taxon>Flavobacteriia</taxon>
        <taxon>Flavobacteriales</taxon>
        <taxon>Flavobacteriaceae</taxon>
        <taxon>Christiangramia</taxon>
    </lineage>
</organism>
<evidence type="ECO:0008006" key="4">
    <source>
        <dbReference type="Google" id="ProtNLM"/>
    </source>
</evidence>
<protein>
    <recommendedName>
        <fullName evidence="4">DUF3575 domain-containing protein</fullName>
    </recommendedName>
</protein>